<reference evidence="9" key="1">
    <citation type="journal article" date="2019" name="Int. J. Syst. Evol. Microbiol.">
        <title>The Global Catalogue of Microorganisms (GCM) 10K type strain sequencing project: providing services to taxonomists for standard genome sequencing and annotation.</title>
        <authorList>
            <consortium name="The Broad Institute Genomics Platform"/>
            <consortium name="The Broad Institute Genome Sequencing Center for Infectious Disease"/>
            <person name="Wu L."/>
            <person name="Ma J."/>
        </authorList>
    </citation>
    <scope>NUCLEOTIDE SEQUENCE [LARGE SCALE GENOMIC DNA]</scope>
    <source>
        <strain evidence="9">JCM 17441</strain>
    </source>
</reference>
<dbReference type="PANTHER" id="PTHR22847">
    <property type="entry name" value="WD40 REPEAT PROTEIN"/>
    <property type="match status" value="1"/>
</dbReference>
<feature type="compositionally biased region" description="Basic and acidic residues" evidence="7">
    <location>
        <begin position="392"/>
        <end position="445"/>
    </location>
</feature>
<evidence type="ECO:0000256" key="2">
    <source>
        <dbReference type="ARBA" id="ARBA00022737"/>
    </source>
</evidence>
<dbReference type="InterPro" id="IPR013126">
    <property type="entry name" value="Hsp_70_fam"/>
</dbReference>
<dbReference type="PANTHER" id="PTHR22847:SF637">
    <property type="entry name" value="WD REPEAT DOMAIN 5B"/>
    <property type="match status" value="1"/>
</dbReference>
<dbReference type="Gene3D" id="3.90.640.10">
    <property type="entry name" value="Actin, Chain A, domain 4"/>
    <property type="match status" value="1"/>
</dbReference>
<dbReference type="PRINTS" id="PR00301">
    <property type="entry name" value="HEATSHOCK70"/>
</dbReference>
<dbReference type="PROSITE" id="PS00678">
    <property type="entry name" value="WD_REPEATS_1"/>
    <property type="match status" value="1"/>
</dbReference>
<keyword evidence="9" id="KW-1185">Reference proteome</keyword>
<keyword evidence="5" id="KW-0143">Chaperone</keyword>
<evidence type="ECO:0000256" key="1">
    <source>
        <dbReference type="ARBA" id="ARBA00022574"/>
    </source>
</evidence>
<comment type="caution">
    <text evidence="8">The sequence shown here is derived from an EMBL/GenBank/DDBJ whole genome shotgun (WGS) entry which is preliminary data.</text>
</comment>
<dbReference type="InterPro" id="IPR019775">
    <property type="entry name" value="WD40_repeat_CS"/>
</dbReference>
<feature type="compositionally biased region" description="Pro residues" evidence="7">
    <location>
        <begin position="359"/>
        <end position="372"/>
    </location>
</feature>
<sequence>MITDGFRLGIDFGTSSTVAVLAGGDGRARPLLFDASPLLSSAVSVGDGAALFTGLDAERTAVASPAGLEANPKRRIDDGTVWLGEREHAVVDLIAAVLRRVGEEAARVAGGPLSGVVLTHPAVWSRPRLAVLVDAARRAGFGDVGLVAEPVAAAAYFLETLGREIPPGRSLVVYDLGAGTFDVSVVRLGVDGALQVVATNGLIDVGGLDLDAVVVNHARTLTANAEAWGRLDWPQSAADRQARQALWRGARAVKEQLSRHTTARLQVPLVDVELHLTREEFEKAAHPHLDRTVQLTLRTLREAGLPPEAIAGVFLVGGASRVPLAGTLLHRTLGIAPTVIDQPELVVADGSLLARPAAAPAPPPPPPAPAPEPQTGGHSTNKPEISDSSEPELDKEQDSEAEDKDRNKADDKERTEAEDKERTKAEDKERTKAEDDKGKDDERRRPVSRRALLLAALAVPVAGATAGAVIWKPWDRGNGVENLPPVQGATFLAALTGHTNTVSFLDFLAYDSGCLVSAGQDGTVRFWDARKHSSIGEPLTRHTNAIWGYALSTDGKMLVTGGAEGFVYVWDTKTRQSGDRPFATLSAVQSVAVSADRKTIAMVDYRDHLMYLRTVADGRTGQALNDKDHPVSFAAFHPKDRTILATDWGHDVRLWNAETGQPTGDLGGPTDGINRIRFSPDGKLVAAVGHDAMVHLWDTATQQQTGAPMQSGDKTLIGVAFSPDGKVVATGGGDYAIRLWNVATRTQIGPELTGHTNSVFSLAFSPDGSMLASGADDKTIRLWKLVR</sequence>
<dbReference type="PRINTS" id="PR00320">
    <property type="entry name" value="GPROTEINBRPT"/>
</dbReference>
<evidence type="ECO:0000256" key="4">
    <source>
        <dbReference type="ARBA" id="ARBA00022840"/>
    </source>
</evidence>
<feature type="repeat" description="WD" evidence="6">
    <location>
        <begin position="539"/>
        <end position="580"/>
    </location>
</feature>
<dbReference type="Gene3D" id="3.30.420.40">
    <property type="match status" value="2"/>
</dbReference>
<dbReference type="InterPro" id="IPR043129">
    <property type="entry name" value="ATPase_NBD"/>
</dbReference>
<feature type="repeat" description="WD" evidence="6">
    <location>
        <begin position="752"/>
        <end position="787"/>
    </location>
</feature>
<evidence type="ECO:0000256" key="6">
    <source>
        <dbReference type="PROSITE-ProRule" id="PRU00221"/>
    </source>
</evidence>
<dbReference type="InterPro" id="IPR015943">
    <property type="entry name" value="WD40/YVTN_repeat-like_dom_sf"/>
</dbReference>
<keyword evidence="2" id="KW-0677">Repeat</keyword>
<feature type="repeat" description="WD" evidence="6">
    <location>
        <begin position="666"/>
        <end position="707"/>
    </location>
</feature>
<organism evidence="8 9">
    <name type="scientific">Dactylosporangium darangshiense</name>
    <dbReference type="NCBI Taxonomy" id="579108"/>
    <lineage>
        <taxon>Bacteria</taxon>
        <taxon>Bacillati</taxon>
        <taxon>Actinomycetota</taxon>
        <taxon>Actinomycetes</taxon>
        <taxon>Micromonosporales</taxon>
        <taxon>Micromonosporaceae</taxon>
        <taxon>Dactylosporangium</taxon>
    </lineage>
</organism>
<feature type="repeat" description="WD" evidence="6">
    <location>
        <begin position="495"/>
        <end position="537"/>
    </location>
</feature>
<gene>
    <name evidence="8" type="ORF">GCM10022255_066990</name>
</gene>
<dbReference type="SUPFAM" id="SSF50978">
    <property type="entry name" value="WD40 repeat-like"/>
    <property type="match status" value="1"/>
</dbReference>
<keyword evidence="3" id="KW-0547">Nucleotide-binding</keyword>
<dbReference type="Gene3D" id="2.130.10.10">
    <property type="entry name" value="YVTN repeat-like/Quinoprotein amine dehydrogenase"/>
    <property type="match status" value="3"/>
</dbReference>
<evidence type="ECO:0000256" key="5">
    <source>
        <dbReference type="ARBA" id="ARBA00023186"/>
    </source>
</evidence>
<feature type="region of interest" description="Disordered" evidence="7">
    <location>
        <begin position="356"/>
        <end position="445"/>
    </location>
</feature>
<dbReference type="SUPFAM" id="SSF53067">
    <property type="entry name" value="Actin-like ATPase domain"/>
    <property type="match status" value="2"/>
</dbReference>
<dbReference type="Pfam" id="PF00400">
    <property type="entry name" value="WD40"/>
    <property type="match status" value="5"/>
</dbReference>
<feature type="repeat" description="WD" evidence="6">
    <location>
        <begin position="709"/>
        <end position="750"/>
    </location>
</feature>
<dbReference type="CDD" id="cd00200">
    <property type="entry name" value="WD40"/>
    <property type="match status" value="1"/>
</dbReference>
<dbReference type="InterPro" id="IPR020472">
    <property type="entry name" value="WD40_PAC1"/>
</dbReference>
<name>A0ABP8DHA7_9ACTN</name>
<accession>A0ABP8DHA7</accession>
<dbReference type="InterPro" id="IPR036322">
    <property type="entry name" value="WD40_repeat_dom_sf"/>
</dbReference>
<dbReference type="EMBL" id="BAABAT010000022">
    <property type="protein sequence ID" value="GAA4255987.1"/>
    <property type="molecule type" value="Genomic_DNA"/>
</dbReference>
<dbReference type="RefSeq" id="WP_345132992.1">
    <property type="nucleotide sequence ID" value="NZ_BAABAT010000022.1"/>
</dbReference>
<proteinExistence type="predicted"/>
<evidence type="ECO:0000256" key="7">
    <source>
        <dbReference type="SAM" id="MobiDB-lite"/>
    </source>
</evidence>
<feature type="compositionally biased region" description="Polar residues" evidence="7">
    <location>
        <begin position="376"/>
        <end position="386"/>
    </location>
</feature>
<dbReference type="PROSITE" id="PS50082">
    <property type="entry name" value="WD_REPEATS_2"/>
    <property type="match status" value="5"/>
</dbReference>
<dbReference type="Pfam" id="PF00012">
    <property type="entry name" value="HSP70"/>
    <property type="match status" value="1"/>
</dbReference>
<protein>
    <submittedName>
        <fullName evidence="8">Uncharacterized protein</fullName>
    </submittedName>
</protein>
<evidence type="ECO:0000313" key="8">
    <source>
        <dbReference type="EMBL" id="GAA4255987.1"/>
    </source>
</evidence>
<dbReference type="PROSITE" id="PS50294">
    <property type="entry name" value="WD_REPEATS_REGION"/>
    <property type="match status" value="5"/>
</dbReference>
<dbReference type="InterPro" id="IPR001680">
    <property type="entry name" value="WD40_rpt"/>
</dbReference>
<evidence type="ECO:0000313" key="9">
    <source>
        <dbReference type="Proteomes" id="UP001500620"/>
    </source>
</evidence>
<dbReference type="Proteomes" id="UP001500620">
    <property type="component" value="Unassembled WGS sequence"/>
</dbReference>
<keyword evidence="1 6" id="KW-0853">WD repeat</keyword>
<dbReference type="SMART" id="SM00320">
    <property type="entry name" value="WD40"/>
    <property type="match status" value="6"/>
</dbReference>
<evidence type="ECO:0000256" key="3">
    <source>
        <dbReference type="ARBA" id="ARBA00022741"/>
    </source>
</evidence>
<keyword evidence="4" id="KW-0067">ATP-binding</keyword>